<reference evidence="9" key="1">
    <citation type="submission" date="2015-03" db="EMBL/GenBank/DDBJ databases">
        <authorList>
            <person name="Wibberg D."/>
        </authorList>
    </citation>
    <scope>NUCLEOTIDE SEQUENCE [LARGE SCALE GENOMIC DNA]</scope>
</reference>
<proteinExistence type="inferred from homology"/>
<evidence type="ECO:0000259" key="4">
    <source>
        <dbReference type="Pfam" id="PF00703"/>
    </source>
</evidence>
<dbReference type="InterPro" id="IPR008979">
    <property type="entry name" value="Galactose-bd-like_sf"/>
</dbReference>
<dbReference type="HOGENOM" id="CLU_006501_0_1_9"/>
<feature type="domain" description="Glycoside hydrolase family 2 catalytic" evidence="5">
    <location>
        <begin position="274"/>
        <end position="432"/>
    </location>
</feature>
<feature type="domain" description="Glycoside hydrolase family 2 immunoglobulin-like beta-sandwich" evidence="4">
    <location>
        <begin position="157"/>
        <end position="264"/>
    </location>
</feature>
<dbReference type="KEGG" id="pri:PRIO_5423"/>
<dbReference type="PANTHER" id="PTHR42732">
    <property type="entry name" value="BETA-GALACTOSIDASE"/>
    <property type="match status" value="1"/>
</dbReference>
<dbReference type="SUPFAM" id="SSF49303">
    <property type="entry name" value="beta-Galactosidase/glucuronidase domain"/>
    <property type="match status" value="1"/>
</dbReference>
<evidence type="ECO:0000256" key="2">
    <source>
        <dbReference type="ARBA" id="ARBA00022801"/>
    </source>
</evidence>
<keyword evidence="2 8" id="KW-0378">Hydrolase</keyword>
<dbReference type="InterPro" id="IPR006102">
    <property type="entry name" value="Ig-like_GH2"/>
</dbReference>
<feature type="domain" description="DUF4982" evidence="6">
    <location>
        <begin position="631"/>
        <end position="688"/>
    </location>
</feature>
<gene>
    <name evidence="8" type="ORF">PRIO_5423</name>
</gene>
<dbReference type="InterPro" id="IPR040605">
    <property type="entry name" value="Glyco_hydro2_dom5"/>
</dbReference>
<evidence type="ECO:0000256" key="1">
    <source>
        <dbReference type="ARBA" id="ARBA00007401"/>
    </source>
</evidence>
<dbReference type="Proteomes" id="UP000033163">
    <property type="component" value="Chromosome I"/>
</dbReference>
<dbReference type="SUPFAM" id="SSF51445">
    <property type="entry name" value="(Trans)glycosidases"/>
    <property type="match status" value="1"/>
</dbReference>
<dbReference type="Gene3D" id="2.60.40.10">
    <property type="entry name" value="Immunoglobulins"/>
    <property type="match status" value="3"/>
</dbReference>
<accession>A0A0E4HD55</accession>
<dbReference type="RefSeq" id="WP_046505471.1">
    <property type="nucleotide sequence ID" value="NZ_LN831776.1"/>
</dbReference>
<dbReference type="InterPro" id="IPR006101">
    <property type="entry name" value="Glyco_hydro_2"/>
</dbReference>
<dbReference type="Gene3D" id="2.60.120.260">
    <property type="entry name" value="Galactose-binding domain-like"/>
    <property type="match status" value="1"/>
</dbReference>
<dbReference type="InterPro" id="IPR032311">
    <property type="entry name" value="DUF4982"/>
</dbReference>
<dbReference type="InterPro" id="IPR006103">
    <property type="entry name" value="Glyco_hydro_2_cat"/>
</dbReference>
<evidence type="ECO:0000313" key="8">
    <source>
        <dbReference type="EMBL" id="CQR57812.1"/>
    </source>
</evidence>
<dbReference type="EMBL" id="LN831776">
    <property type="protein sequence ID" value="CQR57812.1"/>
    <property type="molecule type" value="Genomic_DNA"/>
</dbReference>
<evidence type="ECO:0000259" key="6">
    <source>
        <dbReference type="Pfam" id="PF16355"/>
    </source>
</evidence>
<evidence type="ECO:0000259" key="5">
    <source>
        <dbReference type="Pfam" id="PF02836"/>
    </source>
</evidence>
<dbReference type="InterPro" id="IPR051913">
    <property type="entry name" value="GH2_Domain-Containing"/>
</dbReference>
<dbReference type="AlphaFoldDB" id="A0A0E4HD55"/>
<dbReference type="InterPro" id="IPR013783">
    <property type="entry name" value="Ig-like_fold"/>
</dbReference>
<dbReference type="PATRIC" id="fig|1073571.4.peg.5814"/>
<dbReference type="PRINTS" id="PR00132">
    <property type="entry name" value="GLHYDRLASE2"/>
</dbReference>
<dbReference type="InterPro" id="IPR036156">
    <property type="entry name" value="Beta-gal/glucu_dom_sf"/>
</dbReference>
<dbReference type="Gene3D" id="3.20.20.80">
    <property type="entry name" value="Glycosidases"/>
    <property type="match status" value="1"/>
</dbReference>
<dbReference type="Pfam" id="PF02836">
    <property type="entry name" value="Glyco_hydro_2_C"/>
    <property type="match status" value="1"/>
</dbReference>
<organism evidence="8 9">
    <name type="scientific">Paenibacillus riograndensis SBR5</name>
    <dbReference type="NCBI Taxonomy" id="1073571"/>
    <lineage>
        <taxon>Bacteria</taxon>
        <taxon>Bacillati</taxon>
        <taxon>Bacillota</taxon>
        <taxon>Bacilli</taxon>
        <taxon>Bacillales</taxon>
        <taxon>Paenibacillaceae</taxon>
        <taxon>Paenibacillus</taxon>
        <taxon>Paenibacillus sonchi group</taxon>
    </lineage>
</organism>
<comment type="similarity">
    <text evidence="1">Belongs to the glycosyl hydrolase 2 family.</text>
</comment>
<dbReference type="Pfam" id="PF00703">
    <property type="entry name" value="Glyco_hydro_2"/>
    <property type="match status" value="1"/>
</dbReference>
<dbReference type="InterPro" id="IPR017853">
    <property type="entry name" value="GH"/>
</dbReference>
<dbReference type="GO" id="GO:0004553">
    <property type="term" value="F:hydrolase activity, hydrolyzing O-glycosyl compounds"/>
    <property type="evidence" value="ECO:0007669"/>
    <property type="project" value="InterPro"/>
</dbReference>
<evidence type="ECO:0000256" key="3">
    <source>
        <dbReference type="ARBA" id="ARBA00023295"/>
    </source>
</evidence>
<evidence type="ECO:0000259" key="7">
    <source>
        <dbReference type="Pfam" id="PF18565"/>
    </source>
</evidence>
<keyword evidence="3" id="KW-0326">Glycosidase</keyword>
<evidence type="ECO:0000313" key="9">
    <source>
        <dbReference type="Proteomes" id="UP000033163"/>
    </source>
</evidence>
<dbReference type="Pfam" id="PF18565">
    <property type="entry name" value="Glyco_hydro2_C5"/>
    <property type="match status" value="1"/>
</dbReference>
<name>A0A0E4HD55_9BACL</name>
<dbReference type="Pfam" id="PF16355">
    <property type="entry name" value="DUF4982"/>
    <property type="match status" value="1"/>
</dbReference>
<feature type="domain" description="Glycoside hydrolase family 2" evidence="7">
    <location>
        <begin position="703"/>
        <end position="803"/>
    </location>
</feature>
<dbReference type="SUPFAM" id="SSF49785">
    <property type="entry name" value="Galactose-binding domain-like"/>
    <property type="match status" value="1"/>
</dbReference>
<protein>
    <submittedName>
        <fullName evidence="8">Glycoside hydrolase</fullName>
    </submittedName>
</protein>
<dbReference type="PANTHER" id="PTHR42732:SF1">
    <property type="entry name" value="BETA-MANNOSIDASE"/>
    <property type="match status" value="1"/>
</dbReference>
<dbReference type="GO" id="GO:0005975">
    <property type="term" value="P:carbohydrate metabolic process"/>
    <property type="evidence" value="ECO:0007669"/>
    <property type="project" value="InterPro"/>
</dbReference>
<sequence length="808" mass="89774">MIRESFNQGWMVGPVAGFFNMNSNEQPKAVTLPHDAMIAKKRSAQAVSGSKKGYFSDGAYDYVKKFYVPEEYKDKRVTFEFEGVYMHAMVYINGDFAGQHPFGYTNFYIKADRFLKYGAENEIKVVAKSHDDSRWYTGTGIYRNTKIMVADLVHIAVDGVKINATDIESKHAVVVVATDVENEGINPRTVRIVTEIVDADGNSVASDTAPFTAFAGEKATSRQRLYIREPKLWNVETPYLYTCISKVMDGEHVLDEETHTFGIRTLSLDAEDGLRINGEVVKLRGACIHHDNGVIGASTIERADERRIEILKQAGFNAIRSAHHPASKALLKACDRIGMLVMDESFDIWTHHKSDYDYALHFPTWWEQDIQAMVDKDYNHPSVILYSIGNEIPETGSANGTAWGRKIAEKIRSLDSTRYVMNSINGMVAVMNHLQEMFQGNNNSSDTGTDVNSFMANLSSFTKGIMGMDVVTHSTAESFAAVDIAGYNYADNRYQTDKELFPNRVICGSETFPRDIANNWKLVKENGHVIGDFTWTGWDYLGEAGLGKTVYDETAAQGATASYPWKTAYCGDIDITGYRRPVSYYREIVYGLRKQPFIAVQRPEHYGKKPGMTPWSWSDSIASWSWDRYEGKPVKVEVYSEADEVELLINGKTAGRAAAGEAHEFKAEFDIVYAPGELVAIAYTNGKESGRTSLLTAVGGVNLQVAIDRPQIVSDDNDLSFVTISLVGDNGVVRPLDDRKVSVHVEGAGILQGFGSANPKSEEDFFETEHTTFDGRALAIIRPTNSGIINVLIEAEGCTAQNVKIEAL</sequence>